<reference evidence="4 5" key="1">
    <citation type="submission" date="2016-10" db="EMBL/GenBank/DDBJ databases">
        <authorList>
            <person name="de Groot N.N."/>
        </authorList>
    </citation>
    <scope>NUCLEOTIDE SEQUENCE [LARGE SCALE GENOMIC DNA]</scope>
    <source>
        <strain evidence="4 5">CGMCC 1.10457</strain>
    </source>
</reference>
<dbReference type="RefSeq" id="WP_089817605.1">
    <property type="nucleotide sequence ID" value="NZ_FOZK01000003.1"/>
</dbReference>
<dbReference type="AlphaFoldDB" id="A0A1I6LVX2"/>
<accession>A0A1I6LVX2</accession>
<dbReference type="Pfam" id="PF23600">
    <property type="entry name" value="CdpA_N"/>
    <property type="match status" value="1"/>
</dbReference>
<dbReference type="InterPro" id="IPR055563">
    <property type="entry name" value="CdpA_N"/>
</dbReference>
<keyword evidence="2" id="KW-0472">Membrane</keyword>
<gene>
    <name evidence="4" type="ORF">SAMN05216559_3248</name>
</gene>
<evidence type="ECO:0000256" key="1">
    <source>
        <dbReference type="SAM" id="MobiDB-lite"/>
    </source>
</evidence>
<protein>
    <recommendedName>
        <fullName evidence="3">Cell division protein A N-terminal domain-containing protein</fullName>
    </recommendedName>
</protein>
<evidence type="ECO:0000313" key="4">
    <source>
        <dbReference type="EMBL" id="SFS07583.1"/>
    </source>
</evidence>
<feature type="region of interest" description="Disordered" evidence="1">
    <location>
        <begin position="240"/>
        <end position="278"/>
    </location>
</feature>
<organism evidence="4 5">
    <name type="scientific">Halomicrobium zhouii</name>
    <dbReference type="NCBI Taxonomy" id="767519"/>
    <lineage>
        <taxon>Archaea</taxon>
        <taxon>Methanobacteriati</taxon>
        <taxon>Methanobacteriota</taxon>
        <taxon>Stenosarchaea group</taxon>
        <taxon>Halobacteria</taxon>
        <taxon>Halobacteriales</taxon>
        <taxon>Haloarculaceae</taxon>
        <taxon>Halomicrobium</taxon>
    </lineage>
</organism>
<name>A0A1I6LVX2_9EURY</name>
<feature type="domain" description="Cell division protein A N-terminal" evidence="3">
    <location>
        <begin position="9"/>
        <end position="155"/>
    </location>
</feature>
<dbReference type="Proteomes" id="UP000199062">
    <property type="component" value="Unassembled WGS sequence"/>
</dbReference>
<proteinExistence type="predicted"/>
<keyword evidence="5" id="KW-1185">Reference proteome</keyword>
<evidence type="ECO:0000313" key="5">
    <source>
        <dbReference type="Proteomes" id="UP000199062"/>
    </source>
</evidence>
<feature type="transmembrane region" description="Helical" evidence="2">
    <location>
        <begin position="124"/>
        <end position="150"/>
    </location>
</feature>
<dbReference type="EMBL" id="FOZK01000003">
    <property type="protein sequence ID" value="SFS07583.1"/>
    <property type="molecule type" value="Genomic_DNA"/>
</dbReference>
<dbReference type="STRING" id="767519.SAMN05216559_3248"/>
<feature type="transmembrane region" description="Helical" evidence="2">
    <location>
        <begin position="65"/>
        <end position="84"/>
    </location>
</feature>
<feature type="transmembrane region" description="Helical" evidence="2">
    <location>
        <begin position="25"/>
        <end position="45"/>
    </location>
</feature>
<dbReference type="OrthoDB" id="157486at2157"/>
<sequence>MTGTETDGRLFEWYRRIIGEPDSNVDVYLGFALFFGAVGLGLGAFGAGAAGQWVELSDYVAREVAFALGMLAVPTALSSVIVLLPVDRRGLVGGASGVVVCLVAIGLFTYAYPYMWAEGSGPQYSIHVLAVYGVGLTAVLASTGAAMVAYHIDRARPAPADFAPEETEDDAQISDDEIRQDIDEAMADVELTWGGVERHEGTALTLTSDESEFDTSGLQAATTEVHSTGVDEQVSGLRTVKGGEQTTARSETTVDDQTDQLRELRRRRREEASSSDDETFLARVLARVAATFGR</sequence>
<keyword evidence="2" id="KW-0812">Transmembrane</keyword>
<evidence type="ECO:0000259" key="3">
    <source>
        <dbReference type="Pfam" id="PF23600"/>
    </source>
</evidence>
<keyword evidence="2" id="KW-1133">Transmembrane helix</keyword>
<evidence type="ECO:0000256" key="2">
    <source>
        <dbReference type="SAM" id="Phobius"/>
    </source>
</evidence>
<feature type="transmembrane region" description="Helical" evidence="2">
    <location>
        <begin position="91"/>
        <end position="112"/>
    </location>
</feature>